<dbReference type="OrthoDB" id="126914at2759"/>
<evidence type="ECO:0000313" key="2">
    <source>
        <dbReference type="Proteomes" id="UP000028582"/>
    </source>
</evidence>
<reference evidence="1 2" key="1">
    <citation type="submission" date="2013-11" db="EMBL/GenBank/DDBJ databases">
        <title>The Genome Sequence of Phytophthora parasitica P1976.</title>
        <authorList>
            <consortium name="The Broad Institute Genomics Platform"/>
            <person name="Russ C."/>
            <person name="Tyler B."/>
            <person name="Panabieres F."/>
            <person name="Shan W."/>
            <person name="Tripathy S."/>
            <person name="Grunwald N."/>
            <person name="Machado M."/>
            <person name="Johnson C.S."/>
            <person name="Walker B."/>
            <person name="Young S."/>
            <person name="Zeng Q."/>
            <person name="Gargeya S."/>
            <person name="Fitzgerald M."/>
            <person name="Haas B."/>
            <person name="Abouelleil A."/>
            <person name="Allen A.W."/>
            <person name="Alvarado L."/>
            <person name="Arachchi H.M."/>
            <person name="Berlin A.M."/>
            <person name="Chapman S.B."/>
            <person name="Gainer-Dewar J."/>
            <person name="Goldberg J."/>
            <person name="Griggs A."/>
            <person name="Gujja S."/>
            <person name="Hansen M."/>
            <person name="Howarth C."/>
            <person name="Imamovic A."/>
            <person name="Ireland A."/>
            <person name="Larimer J."/>
            <person name="McCowan C."/>
            <person name="Murphy C."/>
            <person name="Pearson M."/>
            <person name="Poon T.W."/>
            <person name="Priest M."/>
            <person name="Roberts A."/>
            <person name="Saif S."/>
            <person name="Shea T."/>
            <person name="Sisk P."/>
            <person name="Sykes S."/>
            <person name="Wortman J."/>
            <person name="Nusbaum C."/>
            <person name="Birren B."/>
        </authorList>
    </citation>
    <scope>NUCLEOTIDE SEQUENCE [LARGE SCALE GENOMIC DNA]</scope>
    <source>
        <strain evidence="1 2">P1976</strain>
    </source>
</reference>
<dbReference type="AlphaFoldDB" id="A0A080Z4B7"/>
<sequence length="82" mass="9174">MPQRSAAVLDWTVDPFLGVLQTNMARPVPVDVWNVHEMDLDIVSRTNNPLERFNRELNGAMPSAHSSQPAFVSTIDGATYDY</sequence>
<name>A0A080Z4B7_PHYNI</name>
<comment type="caution">
    <text evidence="1">The sequence shown here is derived from an EMBL/GenBank/DDBJ whole genome shotgun (WGS) entry which is preliminary data.</text>
</comment>
<accession>A0A080Z4B7</accession>
<organism evidence="1 2">
    <name type="scientific">Phytophthora nicotianae P1976</name>
    <dbReference type="NCBI Taxonomy" id="1317066"/>
    <lineage>
        <taxon>Eukaryota</taxon>
        <taxon>Sar</taxon>
        <taxon>Stramenopiles</taxon>
        <taxon>Oomycota</taxon>
        <taxon>Peronosporomycetes</taxon>
        <taxon>Peronosporales</taxon>
        <taxon>Peronosporaceae</taxon>
        <taxon>Phytophthora</taxon>
    </lineage>
</organism>
<proteinExistence type="predicted"/>
<evidence type="ECO:0008006" key="3">
    <source>
        <dbReference type="Google" id="ProtNLM"/>
    </source>
</evidence>
<evidence type="ECO:0000313" key="1">
    <source>
        <dbReference type="EMBL" id="ETO61478.1"/>
    </source>
</evidence>
<protein>
    <recommendedName>
        <fullName evidence="3">Transposase</fullName>
    </recommendedName>
</protein>
<dbReference type="EMBL" id="ANJA01003766">
    <property type="protein sequence ID" value="ETO61478.1"/>
    <property type="molecule type" value="Genomic_DNA"/>
</dbReference>
<dbReference type="Proteomes" id="UP000028582">
    <property type="component" value="Unassembled WGS sequence"/>
</dbReference>
<gene>
    <name evidence="1" type="ORF">F444_20515</name>
</gene>